<gene>
    <name evidence="2" type="ORF">RSOLAG22IIIB_02325</name>
</gene>
<protein>
    <recommendedName>
        <fullName evidence="1">SPX domain-containing protein</fullName>
    </recommendedName>
</protein>
<dbReference type="PROSITE" id="PS51382">
    <property type="entry name" value="SPX"/>
    <property type="match status" value="1"/>
</dbReference>
<dbReference type="Pfam" id="PF03105">
    <property type="entry name" value="SPX"/>
    <property type="match status" value="1"/>
</dbReference>
<dbReference type="InterPro" id="IPR004331">
    <property type="entry name" value="SPX_dom"/>
</dbReference>
<evidence type="ECO:0000313" key="3">
    <source>
        <dbReference type="Proteomes" id="UP000044841"/>
    </source>
</evidence>
<organism evidence="2 3">
    <name type="scientific">Rhizoctonia solani</name>
    <dbReference type="NCBI Taxonomy" id="456999"/>
    <lineage>
        <taxon>Eukaryota</taxon>
        <taxon>Fungi</taxon>
        <taxon>Dikarya</taxon>
        <taxon>Basidiomycota</taxon>
        <taxon>Agaricomycotina</taxon>
        <taxon>Agaricomycetes</taxon>
        <taxon>Cantharellales</taxon>
        <taxon>Ceratobasidiaceae</taxon>
        <taxon>Rhizoctonia</taxon>
    </lineage>
</organism>
<sequence>MKFGKQIQSQQIPGWGAYYLDYKALKKIISSLASSQIPSHDSIRPTDLLNLSTRPVQIEDPPSAEATSELPEGFSTTALSLYPGQEHDPPGAGSVFHAHKAAFFFKLERELEKARTDYYDYI</sequence>
<accession>A0A0K6GEN4</accession>
<name>A0A0K6GEN4_9AGAM</name>
<feature type="domain" description="SPX" evidence="1">
    <location>
        <begin position="1"/>
        <end position="122"/>
    </location>
</feature>
<proteinExistence type="predicted"/>
<reference evidence="2 3" key="1">
    <citation type="submission" date="2015-07" db="EMBL/GenBank/DDBJ databases">
        <authorList>
            <person name="Noorani M."/>
        </authorList>
    </citation>
    <scope>NUCLEOTIDE SEQUENCE [LARGE SCALE GENOMIC DNA]</scope>
    <source>
        <strain evidence="2">BBA 69670</strain>
    </source>
</reference>
<keyword evidence="3" id="KW-1185">Reference proteome</keyword>
<dbReference type="Proteomes" id="UP000044841">
    <property type="component" value="Unassembled WGS sequence"/>
</dbReference>
<evidence type="ECO:0000259" key="1">
    <source>
        <dbReference type="PROSITE" id="PS51382"/>
    </source>
</evidence>
<evidence type="ECO:0000313" key="2">
    <source>
        <dbReference type="EMBL" id="CUA76849.1"/>
    </source>
</evidence>
<dbReference type="EMBL" id="CYGV01001733">
    <property type="protein sequence ID" value="CUA76849.1"/>
    <property type="molecule type" value="Genomic_DNA"/>
</dbReference>
<dbReference type="AlphaFoldDB" id="A0A0K6GEN4"/>